<organism evidence="7 8">
    <name type="scientific">Paraoerskovia sediminicola</name>
    <dbReference type="NCBI Taxonomy" id="1138587"/>
    <lineage>
        <taxon>Bacteria</taxon>
        <taxon>Bacillati</taxon>
        <taxon>Actinomycetota</taxon>
        <taxon>Actinomycetes</taxon>
        <taxon>Micrococcales</taxon>
        <taxon>Cellulomonadaceae</taxon>
        <taxon>Paraoerskovia</taxon>
    </lineage>
</organism>
<accession>A0ABM8G1S6</accession>
<keyword evidence="3" id="KW-0547">Nucleotide-binding</keyword>
<dbReference type="PROSITE" id="PS50893">
    <property type="entry name" value="ABC_TRANSPORTER_2"/>
    <property type="match status" value="1"/>
</dbReference>
<sequence>MIEFRSVTKKFPDGTVAVDDFSLTMPSHETTVLVGSSGCGKTTILRMINRMVEPTSGQILIDDVDVSGQDKVGLRRSIGYVLQAAGLLPHRRVVDNVATVPMLNGTPKKDAREAALGLLDKVGLDRSLGARYPRQLSGGQQQRVGVARALASDPNILLMDEPFGAVDPIVRADLQAELTRLQKELGKTIVFVTHDIDEAFALADQVVIFRKGGRIAQQGTPAEILANPADEFVETFIGADRGRRRLRVRDSTEDGGPAGGPQVLVDGDGRVAGVLDERGPTR</sequence>
<dbReference type="Gene3D" id="3.40.50.300">
    <property type="entry name" value="P-loop containing nucleotide triphosphate hydrolases"/>
    <property type="match status" value="1"/>
</dbReference>
<dbReference type="InterPro" id="IPR003593">
    <property type="entry name" value="AAA+_ATPase"/>
</dbReference>
<keyword evidence="4 7" id="KW-0067">ATP-binding</keyword>
<dbReference type="InterPro" id="IPR003439">
    <property type="entry name" value="ABC_transporter-like_ATP-bd"/>
</dbReference>
<feature type="domain" description="ABC transporter" evidence="6">
    <location>
        <begin position="2"/>
        <end position="237"/>
    </location>
</feature>
<dbReference type="PANTHER" id="PTHR43117">
    <property type="entry name" value="OSMOPROTECTANT IMPORT ATP-BINDING PROTEIN OSMV"/>
    <property type="match status" value="1"/>
</dbReference>
<dbReference type="InterPro" id="IPR027417">
    <property type="entry name" value="P-loop_NTPase"/>
</dbReference>
<dbReference type="Pfam" id="PF00005">
    <property type="entry name" value="ABC_tran"/>
    <property type="match status" value="1"/>
</dbReference>
<gene>
    <name evidence="7" type="ORF">GCM10025865_12770</name>
</gene>
<dbReference type="PANTHER" id="PTHR43117:SF4">
    <property type="entry name" value="OSMOPROTECTANT IMPORT ATP-BINDING PROTEIN OSMV"/>
    <property type="match status" value="1"/>
</dbReference>
<proteinExistence type="inferred from homology"/>
<protein>
    <submittedName>
        <fullName evidence="7">ABC transporter ATP-binding protein</fullName>
    </submittedName>
</protein>
<dbReference type="GO" id="GO:0005524">
    <property type="term" value="F:ATP binding"/>
    <property type="evidence" value="ECO:0007669"/>
    <property type="project" value="UniProtKB-KW"/>
</dbReference>
<evidence type="ECO:0000256" key="1">
    <source>
        <dbReference type="ARBA" id="ARBA00005417"/>
    </source>
</evidence>
<dbReference type="RefSeq" id="WP_286219048.1">
    <property type="nucleotide sequence ID" value="NZ_AP027729.1"/>
</dbReference>
<evidence type="ECO:0000256" key="5">
    <source>
        <dbReference type="SAM" id="MobiDB-lite"/>
    </source>
</evidence>
<evidence type="ECO:0000313" key="8">
    <source>
        <dbReference type="Proteomes" id="UP001321475"/>
    </source>
</evidence>
<feature type="region of interest" description="Disordered" evidence="5">
    <location>
        <begin position="247"/>
        <end position="282"/>
    </location>
</feature>
<dbReference type="InterPro" id="IPR017871">
    <property type="entry name" value="ABC_transporter-like_CS"/>
</dbReference>
<evidence type="ECO:0000256" key="4">
    <source>
        <dbReference type="ARBA" id="ARBA00022840"/>
    </source>
</evidence>
<evidence type="ECO:0000256" key="2">
    <source>
        <dbReference type="ARBA" id="ARBA00022448"/>
    </source>
</evidence>
<reference evidence="8" key="1">
    <citation type="journal article" date="2019" name="Int. J. Syst. Evol. Microbiol.">
        <title>The Global Catalogue of Microorganisms (GCM) 10K type strain sequencing project: providing services to taxonomists for standard genome sequencing and annotation.</title>
        <authorList>
            <consortium name="The Broad Institute Genomics Platform"/>
            <consortium name="The Broad Institute Genome Sequencing Center for Infectious Disease"/>
            <person name="Wu L."/>
            <person name="Ma J."/>
        </authorList>
    </citation>
    <scope>NUCLEOTIDE SEQUENCE [LARGE SCALE GENOMIC DNA]</scope>
    <source>
        <strain evidence="8">NBRC 108565</strain>
    </source>
</reference>
<keyword evidence="2" id="KW-0813">Transport</keyword>
<dbReference type="SUPFAM" id="SSF52540">
    <property type="entry name" value="P-loop containing nucleoside triphosphate hydrolases"/>
    <property type="match status" value="1"/>
</dbReference>
<name>A0ABM8G1S6_9CELL</name>
<dbReference type="Proteomes" id="UP001321475">
    <property type="component" value="Chromosome"/>
</dbReference>
<evidence type="ECO:0000256" key="3">
    <source>
        <dbReference type="ARBA" id="ARBA00022741"/>
    </source>
</evidence>
<keyword evidence="8" id="KW-1185">Reference proteome</keyword>
<dbReference type="EMBL" id="AP027729">
    <property type="protein sequence ID" value="BDZ41978.1"/>
    <property type="molecule type" value="Genomic_DNA"/>
</dbReference>
<evidence type="ECO:0000313" key="7">
    <source>
        <dbReference type="EMBL" id="BDZ41978.1"/>
    </source>
</evidence>
<dbReference type="SMART" id="SM00382">
    <property type="entry name" value="AAA"/>
    <property type="match status" value="1"/>
</dbReference>
<dbReference type="PROSITE" id="PS00211">
    <property type="entry name" value="ABC_TRANSPORTER_1"/>
    <property type="match status" value="1"/>
</dbReference>
<evidence type="ECO:0000259" key="6">
    <source>
        <dbReference type="PROSITE" id="PS50893"/>
    </source>
</evidence>
<comment type="similarity">
    <text evidence="1">Belongs to the ABC transporter superfamily.</text>
</comment>